<dbReference type="GO" id="GO:0008168">
    <property type="term" value="F:methyltransferase activity"/>
    <property type="evidence" value="ECO:0007669"/>
    <property type="project" value="UniProtKB-KW"/>
</dbReference>
<dbReference type="PANTHER" id="PTHR43591">
    <property type="entry name" value="METHYLTRANSFERASE"/>
    <property type="match status" value="1"/>
</dbReference>
<dbReference type="EMBL" id="ML119683">
    <property type="protein sequence ID" value="RPA80982.1"/>
    <property type="molecule type" value="Genomic_DNA"/>
</dbReference>
<keyword evidence="2" id="KW-0808">Transferase</keyword>
<keyword evidence="2" id="KW-0489">Methyltransferase</keyword>
<name>A0A3N4I4F0_ASCIM</name>
<feature type="compositionally biased region" description="Polar residues" evidence="1">
    <location>
        <begin position="36"/>
        <end position="47"/>
    </location>
</feature>
<gene>
    <name evidence="2" type="ORF">BJ508DRAFT_117679</name>
</gene>
<reference evidence="2 3" key="1">
    <citation type="journal article" date="2018" name="Nat. Ecol. Evol.">
        <title>Pezizomycetes genomes reveal the molecular basis of ectomycorrhizal truffle lifestyle.</title>
        <authorList>
            <person name="Murat C."/>
            <person name="Payen T."/>
            <person name="Noel B."/>
            <person name="Kuo A."/>
            <person name="Morin E."/>
            <person name="Chen J."/>
            <person name="Kohler A."/>
            <person name="Krizsan K."/>
            <person name="Balestrini R."/>
            <person name="Da Silva C."/>
            <person name="Montanini B."/>
            <person name="Hainaut M."/>
            <person name="Levati E."/>
            <person name="Barry K.W."/>
            <person name="Belfiori B."/>
            <person name="Cichocki N."/>
            <person name="Clum A."/>
            <person name="Dockter R.B."/>
            <person name="Fauchery L."/>
            <person name="Guy J."/>
            <person name="Iotti M."/>
            <person name="Le Tacon F."/>
            <person name="Lindquist E.A."/>
            <person name="Lipzen A."/>
            <person name="Malagnac F."/>
            <person name="Mello A."/>
            <person name="Molinier V."/>
            <person name="Miyauchi S."/>
            <person name="Poulain J."/>
            <person name="Riccioni C."/>
            <person name="Rubini A."/>
            <person name="Sitrit Y."/>
            <person name="Splivallo R."/>
            <person name="Traeger S."/>
            <person name="Wang M."/>
            <person name="Zifcakova L."/>
            <person name="Wipf D."/>
            <person name="Zambonelli A."/>
            <person name="Paolocci F."/>
            <person name="Nowrousian M."/>
            <person name="Ottonello S."/>
            <person name="Baldrian P."/>
            <person name="Spatafora J.W."/>
            <person name="Henrissat B."/>
            <person name="Nagy L.G."/>
            <person name="Aury J.M."/>
            <person name="Wincker P."/>
            <person name="Grigoriev I.V."/>
            <person name="Bonfante P."/>
            <person name="Martin F.M."/>
        </authorList>
    </citation>
    <scope>NUCLEOTIDE SEQUENCE [LARGE SCALE GENOMIC DNA]</scope>
    <source>
        <strain evidence="2 3">RN42</strain>
    </source>
</reference>
<dbReference type="AlphaFoldDB" id="A0A3N4I4F0"/>
<dbReference type="STRING" id="1160509.A0A3N4I4F0"/>
<feature type="region of interest" description="Disordered" evidence="1">
    <location>
        <begin position="20"/>
        <end position="49"/>
    </location>
</feature>
<proteinExistence type="predicted"/>
<dbReference type="PANTHER" id="PTHR43591:SF24">
    <property type="entry name" value="2-METHOXY-6-POLYPRENYL-1,4-BENZOQUINOL METHYLASE, MITOCHONDRIAL"/>
    <property type="match status" value="1"/>
</dbReference>
<dbReference type="OrthoDB" id="2013972at2759"/>
<keyword evidence="3" id="KW-1185">Reference proteome</keyword>
<evidence type="ECO:0000313" key="2">
    <source>
        <dbReference type="EMBL" id="RPA80982.1"/>
    </source>
</evidence>
<dbReference type="Pfam" id="PF13489">
    <property type="entry name" value="Methyltransf_23"/>
    <property type="match status" value="1"/>
</dbReference>
<sequence length="369" mass="41333">MFDMSELGGHLAAIHLEADTDADYTSPSEGRRPGTAGSTSSANSLAGSTKAVHASMNSVEMTLKTAQEYTYENGRRYPAVAGRKYILPIDQAEIERLDLTHQLWMMLLNDKCHLAPLQNPQRVLDLGTGTGNWAIDFATHYPNADVIGTDLSPIQSTYRLNNVQFVIGDFELPWKCDPDTYDYVHMRHLMGSIKDWPGLLKYAYRFVKPGGYIEIQESDITSPCSDDNSHHRAHGILRWSALLYQAAKSNGLDMNVAPSLAGYLREAGFVDVVEKPFKVPMGTWCKNHGYKQLGRWLLEVSRYGYESYGLAAFTRFGGLKLEEAEDVIDRALDDCADRTLHIYYVFRVIYGRKPENAFTPDNGRGAGWA</sequence>
<dbReference type="SUPFAM" id="SSF53335">
    <property type="entry name" value="S-adenosyl-L-methionine-dependent methyltransferases"/>
    <property type="match status" value="1"/>
</dbReference>
<accession>A0A3N4I4F0</accession>
<dbReference type="Gene3D" id="3.40.50.150">
    <property type="entry name" value="Vaccinia Virus protein VP39"/>
    <property type="match status" value="1"/>
</dbReference>
<dbReference type="Proteomes" id="UP000275078">
    <property type="component" value="Unassembled WGS sequence"/>
</dbReference>
<dbReference type="InterPro" id="IPR029063">
    <property type="entry name" value="SAM-dependent_MTases_sf"/>
</dbReference>
<evidence type="ECO:0000313" key="3">
    <source>
        <dbReference type="Proteomes" id="UP000275078"/>
    </source>
</evidence>
<dbReference type="GO" id="GO:0032259">
    <property type="term" value="P:methylation"/>
    <property type="evidence" value="ECO:0007669"/>
    <property type="project" value="UniProtKB-KW"/>
</dbReference>
<dbReference type="CDD" id="cd02440">
    <property type="entry name" value="AdoMet_MTases"/>
    <property type="match status" value="1"/>
</dbReference>
<organism evidence="2 3">
    <name type="scientific">Ascobolus immersus RN42</name>
    <dbReference type="NCBI Taxonomy" id="1160509"/>
    <lineage>
        <taxon>Eukaryota</taxon>
        <taxon>Fungi</taxon>
        <taxon>Dikarya</taxon>
        <taxon>Ascomycota</taxon>
        <taxon>Pezizomycotina</taxon>
        <taxon>Pezizomycetes</taxon>
        <taxon>Pezizales</taxon>
        <taxon>Ascobolaceae</taxon>
        <taxon>Ascobolus</taxon>
    </lineage>
</organism>
<protein>
    <submittedName>
        <fullName evidence="2">Methyltransferase</fullName>
    </submittedName>
</protein>
<evidence type="ECO:0000256" key="1">
    <source>
        <dbReference type="SAM" id="MobiDB-lite"/>
    </source>
</evidence>